<keyword evidence="1" id="KW-0805">Transcription regulation</keyword>
<evidence type="ECO:0000259" key="6">
    <source>
        <dbReference type="PROSITE" id="PS50977"/>
    </source>
</evidence>
<dbReference type="Proteomes" id="UP000381093">
    <property type="component" value="Unassembled WGS sequence"/>
</dbReference>
<dbReference type="PROSITE" id="PS50977">
    <property type="entry name" value="HTH_TETR_2"/>
    <property type="match status" value="1"/>
</dbReference>
<evidence type="ECO:0000313" key="8">
    <source>
        <dbReference type="Proteomes" id="UP000381093"/>
    </source>
</evidence>
<dbReference type="GO" id="GO:0003677">
    <property type="term" value="F:DNA binding"/>
    <property type="evidence" value="ECO:0007669"/>
    <property type="project" value="UniProtKB-UniRule"/>
</dbReference>
<dbReference type="Gene3D" id="1.10.357.10">
    <property type="entry name" value="Tetracycline Repressor, domain 2"/>
    <property type="match status" value="1"/>
</dbReference>
<evidence type="ECO:0000256" key="2">
    <source>
        <dbReference type="ARBA" id="ARBA00023125"/>
    </source>
</evidence>
<dbReference type="PANTHER" id="PTHR47506">
    <property type="entry name" value="TRANSCRIPTIONAL REGULATORY PROTEIN"/>
    <property type="match status" value="1"/>
</dbReference>
<accession>A0A5E7E6G3</accession>
<protein>
    <recommendedName>
        <fullName evidence="6">HTH tetR-type domain-containing protein</fullName>
    </recommendedName>
</protein>
<sequence>MNEKAIPTPKRPKADATLAKKAPAQKKAKAAEPLADDTDAPRQPRINEKARLRTRNKLLRAARSVMGRKGIEATAINDITEEAELSFGSFYNYFSSKEEVARAVFIEDALAMIAELDAGNAADAGIAERVGVNIRRTIHRGLTDPVWGWFLVHSMYSINDMISTMGNPLARDILIGNNEGAFDVVDIDSTVDCIIGGMLFLLRKILEGGRPVSAVESMVQYILRGMGVAHDEVDRIIHIDLSV</sequence>
<evidence type="ECO:0000313" key="7">
    <source>
        <dbReference type="EMBL" id="VVO22224.1"/>
    </source>
</evidence>
<reference evidence="7 8" key="1">
    <citation type="submission" date="2019-09" db="EMBL/GenBank/DDBJ databases">
        <authorList>
            <person name="Chandra G."/>
            <person name="Truman W A."/>
        </authorList>
    </citation>
    <scope>NUCLEOTIDE SEQUENCE [LARGE SCALE GENOMIC DNA]</scope>
    <source>
        <strain evidence="7">PS710</strain>
    </source>
</reference>
<feature type="compositionally biased region" description="Basic and acidic residues" evidence="5">
    <location>
        <begin position="39"/>
        <end position="48"/>
    </location>
</feature>
<dbReference type="InterPro" id="IPR009057">
    <property type="entry name" value="Homeodomain-like_sf"/>
</dbReference>
<dbReference type="InterPro" id="IPR001647">
    <property type="entry name" value="HTH_TetR"/>
</dbReference>
<dbReference type="RefSeq" id="WP_150766297.1">
    <property type="nucleotide sequence ID" value="NZ_CABVHW010000017.1"/>
</dbReference>
<dbReference type="Pfam" id="PF00440">
    <property type="entry name" value="TetR_N"/>
    <property type="match status" value="1"/>
</dbReference>
<dbReference type="SUPFAM" id="SSF46689">
    <property type="entry name" value="Homeodomain-like"/>
    <property type="match status" value="1"/>
</dbReference>
<organism evidence="7 8">
    <name type="scientific">Pseudomonas fluorescens</name>
    <dbReference type="NCBI Taxonomy" id="294"/>
    <lineage>
        <taxon>Bacteria</taxon>
        <taxon>Pseudomonadati</taxon>
        <taxon>Pseudomonadota</taxon>
        <taxon>Gammaproteobacteria</taxon>
        <taxon>Pseudomonadales</taxon>
        <taxon>Pseudomonadaceae</taxon>
        <taxon>Pseudomonas</taxon>
    </lineage>
</organism>
<feature type="DNA-binding region" description="H-T-H motif" evidence="4">
    <location>
        <begin position="75"/>
        <end position="94"/>
    </location>
</feature>
<proteinExistence type="predicted"/>
<dbReference type="InterPro" id="IPR049513">
    <property type="entry name" value="TetR_C_40"/>
</dbReference>
<evidence type="ECO:0000256" key="3">
    <source>
        <dbReference type="ARBA" id="ARBA00023163"/>
    </source>
</evidence>
<evidence type="ECO:0000256" key="1">
    <source>
        <dbReference type="ARBA" id="ARBA00023015"/>
    </source>
</evidence>
<evidence type="ECO:0000256" key="5">
    <source>
        <dbReference type="SAM" id="MobiDB-lite"/>
    </source>
</evidence>
<keyword evidence="3" id="KW-0804">Transcription</keyword>
<gene>
    <name evidence="7" type="ORF">PS710_04331</name>
</gene>
<feature type="domain" description="HTH tetR-type" evidence="6">
    <location>
        <begin position="52"/>
        <end position="112"/>
    </location>
</feature>
<dbReference type="Pfam" id="PF21306">
    <property type="entry name" value="TetR_C_40"/>
    <property type="match status" value="1"/>
</dbReference>
<dbReference type="EMBL" id="CABVHW010000017">
    <property type="protein sequence ID" value="VVO22224.1"/>
    <property type="molecule type" value="Genomic_DNA"/>
</dbReference>
<feature type="region of interest" description="Disordered" evidence="5">
    <location>
        <begin position="1"/>
        <end position="48"/>
    </location>
</feature>
<evidence type="ECO:0000256" key="4">
    <source>
        <dbReference type="PROSITE-ProRule" id="PRU00335"/>
    </source>
</evidence>
<dbReference type="PRINTS" id="PR00455">
    <property type="entry name" value="HTHTETR"/>
</dbReference>
<keyword evidence="2 4" id="KW-0238">DNA-binding</keyword>
<dbReference type="PANTHER" id="PTHR47506:SF6">
    <property type="entry name" value="HTH-TYPE TRANSCRIPTIONAL REPRESSOR NEMR"/>
    <property type="match status" value="1"/>
</dbReference>
<name>A0A5E7E6G3_PSEFL</name>
<dbReference type="AlphaFoldDB" id="A0A5E7E6G3"/>